<gene>
    <name evidence="2" type="ORF">KIW84_015563</name>
</gene>
<accession>A0A9D5H0Q8</accession>
<feature type="compositionally biased region" description="Polar residues" evidence="1">
    <location>
        <begin position="133"/>
        <end position="146"/>
    </location>
</feature>
<protein>
    <submittedName>
        <fullName evidence="2">Uncharacterized protein</fullName>
    </submittedName>
</protein>
<feature type="compositionally biased region" description="Basic residues" evidence="1">
    <location>
        <begin position="112"/>
        <end position="122"/>
    </location>
</feature>
<feature type="compositionally biased region" description="Basic residues" evidence="1">
    <location>
        <begin position="52"/>
        <end position="61"/>
    </location>
</feature>
<keyword evidence="3" id="KW-1185">Reference proteome</keyword>
<evidence type="ECO:0000313" key="3">
    <source>
        <dbReference type="Proteomes" id="UP001058974"/>
    </source>
</evidence>
<dbReference type="AlphaFoldDB" id="A0A9D5H0Q8"/>
<evidence type="ECO:0000256" key="1">
    <source>
        <dbReference type="SAM" id="MobiDB-lite"/>
    </source>
</evidence>
<organism evidence="2 3">
    <name type="scientific">Pisum sativum</name>
    <name type="common">Garden pea</name>
    <name type="synonym">Lathyrus oleraceus</name>
    <dbReference type="NCBI Taxonomy" id="3888"/>
    <lineage>
        <taxon>Eukaryota</taxon>
        <taxon>Viridiplantae</taxon>
        <taxon>Streptophyta</taxon>
        <taxon>Embryophyta</taxon>
        <taxon>Tracheophyta</taxon>
        <taxon>Spermatophyta</taxon>
        <taxon>Magnoliopsida</taxon>
        <taxon>eudicotyledons</taxon>
        <taxon>Gunneridae</taxon>
        <taxon>Pentapetalae</taxon>
        <taxon>rosids</taxon>
        <taxon>fabids</taxon>
        <taxon>Fabales</taxon>
        <taxon>Fabaceae</taxon>
        <taxon>Papilionoideae</taxon>
        <taxon>50 kb inversion clade</taxon>
        <taxon>NPAAA clade</taxon>
        <taxon>Hologalegina</taxon>
        <taxon>IRL clade</taxon>
        <taxon>Fabeae</taxon>
        <taxon>Lathyrus</taxon>
    </lineage>
</organism>
<dbReference type="EMBL" id="JAMSHJ010000001">
    <property type="protein sequence ID" value="KAI5448188.1"/>
    <property type="molecule type" value="Genomic_DNA"/>
</dbReference>
<feature type="region of interest" description="Disordered" evidence="1">
    <location>
        <begin position="33"/>
        <end position="71"/>
    </location>
</feature>
<name>A0A9D5H0Q8_PEA</name>
<comment type="caution">
    <text evidence="2">The sequence shown here is derived from an EMBL/GenBank/DDBJ whole genome shotgun (WGS) entry which is preliminary data.</text>
</comment>
<sequence length="146" mass="16550">MTSQKELIHGYTGSICPKIHLVIEKNKKQAQGYNPTWHDDMDTVTPPVMRRAIGRPKKHRNKTNDEPRNFHILPMRFPTVTCAKCGPMGHNKRSYKGKKATDREILKDCNKSKKAKKVKGGKGTKNSKEKQTEIAQSSQAPQPTQE</sequence>
<dbReference type="Proteomes" id="UP001058974">
    <property type="component" value="Chromosome 1"/>
</dbReference>
<proteinExistence type="predicted"/>
<feature type="compositionally biased region" description="Basic and acidic residues" evidence="1">
    <location>
        <begin position="99"/>
        <end position="111"/>
    </location>
</feature>
<reference evidence="2 3" key="1">
    <citation type="journal article" date="2022" name="Nat. Genet.">
        <title>Improved pea reference genome and pan-genome highlight genomic features and evolutionary characteristics.</title>
        <authorList>
            <person name="Yang T."/>
            <person name="Liu R."/>
            <person name="Luo Y."/>
            <person name="Hu S."/>
            <person name="Wang D."/>
            <person name="Wang C."/>
            <person name="Pandey M.K."/>
            <person name="Ge S."/>
            <person name="Xu Q."/>
            <person name="Li N."/>
            <person name="Li G."/>
            <person name="Huang Y."/>
            <person name="Saxena R.K."/>
            <person name="Ji Y."/>
            <person name="Li M."/>
            <person name="Yan X."/>
            <person name="He Y."/>
            <person name="Liu Y."/>
            <person name="Wang X."/>
            <person name="Xiang C."/>
            <person name="Varshney R.K."/>
            <person name="Ding H."/>
            <person name="Gao S."/>
            <person name="Zong X."/>
        </authorList>
    </citation>
    <scope>NUCLEOTIDE SEQUENCE [LARGE SCALE GENOMIC DNA]</scope>
    <source>
        <strain evidence="2 3">cv. Zhongwan 6</strain>
    </source>
</reference>
<feature type="region of interest" description="Disordered" evidence="1">
    <location>
        <begin position="85"/>
        <end position="146"/>
    </location>
</feature>
<evidence type="ECO:0000313" key="2">
    <source>
        <dbReference type="EMBL" id="KAI5448188.1"/>
    </source>
</evidence>
<dbReference type="Gramene" id="Psat01G0556300-T1">
    <property type="protein sequence ID" value="KAI5448188.1"/>
    <property type="gene ID" value="KIW84_015563"/>
</dbReference>